<keyword evidence="2" id="KW-1185">Reference proteome</keyword>
<gene>
    <name evidence="1" type="ORF">MNVM_17840</name>
</gene>
<dbReference type="RefSeq" id="WP_013826986.1">
    <property type="nucleotide sequence ID" value="NZ_AP022562.1"/>
</dbReference>
<name>A0A7I7JLP0_9MYCO</name>
<evidence type="ECO:0000313" key="2">
    <source>
        <dbReference type="Proteomes" id="UP000466997"/>
    </source>
</evidence>
<organism evidence="1 2">
    <name type="scientific">Mycobacterium novum</name>
    <dbReference type="NCBI Taxonomy" id="2492438"/>
    <lineage>
        <taxon>Bacteria</taxon>
        <taxon>Bacillati</taxon>
        <taxon>Actinomycetota</taxon>
        <taxon>Actinomycetes</taxon>
        <taxon>Mycobacteriales</taxon>
        <taxon>Mycobacteriaceae</taxon>
        <taxon>Mycobacterium</taxon>
    </lineage>
</organism>
<dbReference type="EMBL" id="AP022562">
    <property type="protein sequence ID" value="BBX12703.1"/>
    <property type="molecule type" value="Genomic_DNA"/>
</dbReference>
<evidence type="ECO:0000313" key="1">
    <source>
        <dbReference type="EMBL" id="BBX12703.1"/>
    </source>
</evidence>
<sequence length="104" mass="11397">MPENIHVDQGVLTNAAGNHREASDYLATVPASHEAIQTTLSALGPIYGDFRRAAGALLDARKNCYDDQSNEHAEMSDNLNLAVTTWNQHEDDAATSFRRLTDGR</sequence>
<dbReference type="AlphaFoldDB" id="A0A7I7JLP0"/>
<dbReference type="Proteomes" id="UP000466997">
    <property type="component" value="Chromosome"/>
</dbReference>
<accession>A0A7I7JLP0</accession>
<dbReference type="KEGG" id="mnm:MNVM_17840"/>
<proteinExistence type="predicted"/>
<protein>
    <recommendedName>
        <fullName evidence="3">ESX-1 secretion-associated protein</fullName>
    </recommendedName>
</protein>
<evidence type="ECO:0008006" key="3">
    <source>
        <dbReference type="Google" id="ProtNLM"/>
    </source>
</evidence>
<dbReference type="InterPro" id="IPR022536">
    <property type="entry name" value="EspC"/>
</dbReference>
<dbReference type="Pfam" id="PF10824">
    <property type="entry name" value="T7SS_ESX_EspC"/>
    <property type="match status" value="1"/>
</dbReference>
<dbReference type="GO" id="GO:0009306">
    <property type="term" value="P:protein secretion"/>
    <property type="evidence" value="ECO:0007669"/>
    <property type="project" value="InterPro"/>
</dbReference>
<reference evidence="1 2" key="1">
    <citation type="journal article" date="2019" name="Emerg. Microbes Infect.">
        <title>Comprehensive subspecies identification of 175 nontuberculous mycobacteria species based on 7547 genomic profiles.</title>
        <authorList>
            <person name="Matsumoto Y."/>
            <person name="Kinjo T."/>
            <person name="Motooka D."/>
            <person name="Nabeya D."/>
            <person name="Jung N."/>
            <person name="Uechi K."/>
            <person name="Horii T."/>
            <person name="Iida T."/>
            <person name="Fujita J."/>
            <person name="Nakamura S."/>
        </authorList>
    </citation>
    <scope>NUCLEOTIDE SEQUENCE [LARGE SCALE GENOMIC DNA]</scope>
    <source>
        <strain evidence="1 2">JCM 6391</strain>
    </source>
</reference>